<feature type="non-terminal residue" evidence="2">
    <location>
        <position position="1"/>
    </location>
</feature>
<comment type="caution">
    <text evidence="2">The sequence shown here is derived from an EMBL/GenBank/DDBJ whole genome shotgun (WGS) entry which is preliminary data.</text>
</comment>
<keyword evidence="1" id="KW-1133">Transmembrane helix</keyword>
<evidence type="ECO:0000256" key="1">
    <source>
        <dbReference type="SAM" id="Phobius"/>
    </source>
</evidence>
<name>A0A6V8PF49_9ACTN</name>
<dbReference type="EMBL" id="BLRZ01000093">
    <property type="protein sequence ID" value="GFP30720.1"/>
    <property type="molecule type" value="Genomic_DNA"/>
</dbReference>
<feature type="transmembrane region" description="Helical" evidence="1">
    <location>
        <begin position="6"/>
        <end position="23"/>
    </location>
</feature>
<proteinExistence type="predicted"/>
<accession>A0A6V8PF49</accession>
<reference evidence="2 3" key="1">
    <citation type="journal article" date="2020" name="Front. Microbiol.">
        <title>Single-cell genomics of novel Actinobacteria with the Wood-Ljungdahl pathway discovered in a serpentinizing system.</title>
        <authorList>
            <person name="Merino N."/>
            <person name="Kawai M."/>
            <person name="Boyd E.S."/>
            <person name="Colman D.R."/>
            <person name="McGlynn S.E."/>
            <person name="Nealson K.H."/>
            <person name="Kurokawa K."/>
            <person name="Hongoh Y."/>
        </authorList>
    </citation>
    <scope>NUCLEOTIDE SEQUENCE [LARGE SCALE GENOMIC DNA]</scope>
    <source>
        <strain evidence="2 3">S34</strain>
    </source>
</reference>
<keyword evidence="1" id="KW-0472">Membrane</keyword>
<keyword evidence="3" id="KW-1185">Reference proteome</keyword>
<keyword evidence="1" id="KW-0812">Transmembrane</keyword>
<dbReference type="Proteomes" id="UP000588083">
    <property type="component" value="Unassembled WGS sequence"/>
</dbReference>
<evidence type="ECO:0000313" key="2">
    <source>
        <dbReference type="EMBL" id="GFP30720.1"/>
    </source>
</evidence>
<dbReference type="AlphaFoldDB" id="A0A6V8PF49"/>
<sequence length="40" mass="4209">SPAIMMILPPGAFITIGVILAILKQTRIIDFSGAGERGCH</sequence>
<gene>
    <name evidence="2" type="ORF">HKBW3S34_01640</name>
</gene>
<evidence type="ECO:0000313" key="3">
    <source>
        <dbReference type="Proteomes" id="UP000588083"/>
    </source>
</evidence>
<organism evidence="2 3">
    <name type="scientific">Candidatus Hakubella thermalkaliphila</name>
    <dbReference type="NCBI Taxonomy" id="2754717"/>
    <lineage>
        <taxon>Bacteria</taxon>
        <taxon>Bacillati</taxon>
        <taxon>Actinomycetota</taxon>
        <taxon>Actinomycetota incertae sedis</taxon>
        <taxon>Candidatus Hakubellales</taxon>
        <taxon>Candidatus Hakubellaceae</taxon>
        <taxon>Candidatus Hakubella</taxon>
    </lineage>
</organism>
<protein>
    <submittedName>
        <fullName evidence="2">Na+-translocating ferredoxin:NAD+ oxidoreductase subunit E</fullName>
    </submittedName>
</protein>